<dbReference type="SMART" id="SM01130">
    <property type="entry name" value="DHDPS"/>
    <property type="match status" value="1"/>
</dbReference>
<reference evidence="5 6" key="1">
    <citation type="submission" date="2019-11" db="EMBL/GenBank/DDBJ databases">
        <authorList>
            <person name="Cho J.-C."/>
        </authorList>
    </citation>
    <scope>NUCLEOTIDE SEQUENCE [LARGE SCALE GENOMIC DNA]</scope>
    <source>
        <strain evidence="5 6">JH1073</strain>
    </source>
</reference>
<name>A0AAJ5ZL66_9CHLR</name>
<dbReference type="InterPro" id="IPR002220">
    <property type="entry name" value="DapA-like"/>
</dbReference>
<evidence type="ECO:0000313" key="6">
    <source>
        <dbReference type="Proteomes" id="UP001219901"/>
    </source>
</evidence>
<evidence type="ECO:0000256" key="1">
    <source>
        <dbReference type="ARBA" id="ARBA00007592"/>
    </source>
</evidence>
<evidence type="ECO:0008006" key="7">
    <source>
        <dbReference type="Google" id="ProtNLM"/>
    </source>
</evidence>
<evidence type="ECO:0000256" key="3">
    <source>
        <dbReference type="PIRNR" id="PIRNR001365"/>
    </source>
</evidence>
<dbReference type="Proteomes" id="UP001219901">
    <property type="component" value="Chromosome"/>
</dbReference>
<organism evidence="5 6">
    <name type="scientific">Candidatus Lucifugimonas marina</name>
    <dbReference type="NCBI Taxonomy" id="3038979"/>
    <lineage>
        <taxon>Bacteria</taxon>
        <taxon>Bacillati</taxon>
        <taxon>Chloroflexota</taxon>
        <taxon>Dehalococcoidia</taxon>
        <taxon>SAR202 cluster</taxon>
        <taxon>Candidatus Lucifugimonadales</taxon>
        <taxon>Candidatus Lucifugimonadaceae</taxon>
        <taxon>Candidatus Lucifugimonas</taxon>
    </lineage>
</organism>
<evidence type="ECO:0000256" key="4">
    <source>
        <dbReference type="PIRSR" id="PIRSR001365-2"/>
    </source>
</evidence>
<evidence type="ECO:0000256" key="2">
    <source>
        <dbReference type="ARBA" id="ARBA00023239"/>
    </source>
</evidence>
<dbReference type="InterPro" id="IPR013785">
    <property type="entry name" value="Aldolase_TIM"/>
</dbReference>
<dbReference type="CDD" id="cd00408">
    <property type="entry name" value="DHDPS-like"/>
    <property type="match status" value="1"/>
</dbReference>
<keyword evidence="2 3" id="KW-0456">Lyase</keyword>
<sequence length="306" mass="33715">MTTQSSEPYRGIYGIPATPFNEDESLDTRSLESVLEFSVDNGCHGIVMPVMASEYQALTDTERRTVFDITTKVVGNRVPTVAGVSGISNIHSIELAKYAEGAGFDSVIAMPPFNISRPSTGEVLNFFEKLSDAVNLPIWIQNHSLGAPLSAKQLADLCENIENVSYIKEETVFAAQLTTELFDHAGDSLKGVMGGMGCKFLISEFNRGMAGNMPASHFGDIHSKMWNLLEDGDEAGAREIHTRMAPLNNYESLYGMRAFKEILYRRGVITSTTTRSPGKKDLDKFDLAEYDTLLDSIEDLMTWKAS</sequence>
<dbReference type="Gene3D" id="3.20.20.70">
    <property type="entry name" value="Aldolase class I"/>
    <property type="match status" value="1"/>
</dbReference>
<reference evidence="6" key="2">
    <citation type="submission" date="2023-06" db="EMBL/GenBank/DDBJ databases">
        <title>Pangenomics reveal diversification of enzyme families and niche specialization in globally abundant SAR202 bacteria.</title>
        <authorList>
            <person name="Saw J.H.W."/>
        </authorList>
    </citation>
    <scope>NUCLEOTIDE SEQUENCE [LARGE SCALE GENOMIC DNA]</scope>
    <source>
        <strain evidence="6">JH1073</strain>
    </source>
</reference>
<keyword evidence="6" id="KW-1185">Reference proteome</keyword>
<dbReference type="AlphaFoldDB" id="A0AAJ5ZL66"/>
<dbReference type="SUPFAM" id="SSF51569">
    <property type="entry name" value="Aldolase"/>
    <property type="match status" value="1"/>
</dbReference>
<dbReference type="PANTHER" id="PTHR12128:SF66">
    <property type="entry name" value="4-HYDROXY-2-OXOGLUTARATE ALDOLASE, MITOCHONDRIAL"/>
    <property type="match status" value="1"/>
</dbReference>
<dbReference type="EMBL" id="CP046147">
    <property type="protein sequence ID" value="WFG40637.1"/>
    <property type="molecule type" value="Genomic_DNA"/>
</dbReference>
<dbReference type="GO" id="GO:0008840">
    <property type="term" value="F:4-hydroxy-tetrahydrodipicolinate synthase activity"/>
    <property type="evidence" value="ECO:0007669"/>
    <property type="project" value="TreeGrafter"/>
</dbReference>
<comment type="similarity">
    <text evidence="1 3">Belongs to the DapA family.</text>
</comment>
<proteinExistence type="inferred from homology"/>
<feature type="binding site" evidence="4">
    <location>
        <position position="213"/>
    </location>
    <ligand>
        <name>pyruvate</name>
        <dbReference type="ChEBI" id="CHEBI:15361"/>
    </ligand>
</feature>
<dbReference type="PIRSF" id="PIRSF001365">
    <property type="entry name" value="DHDPS"/>
    <property type="match status" value="1"/>
</dbReference>
<dbReference type="RefSeq" id="WP_342824056.1">
    <property type="nucleotide sequence ID" value="NZ_CP046146.1"/>
</dbReference>
<accession>A0AAJ5ZL66</accession>
<gene>
    <name evidence="5" type="ORF">GKO48_13835</name>
</gene>
<dbReference type="PANTHER" id="PTHR12128">
    <property type="entry name" value="DIHYDRODIPICOLINATE SYNTHASE"/>
    <property type="match status" value="1"/>
</dbReference>
<evidence type="ECO:0000313" key="5">
    <source>
        <dbReference type="EMBL" id="WFG40637.1"/>
    </source>
</evidence>
<dbReference type="GO" id="GO:0005829">
    <property type="term" value="C:cytosol"/>
    <property type="evidence" value="ECO:0007669"/>
    <property type="project" value="TreeGrafter"/>
</dbReference>
<dbReference type="Pfam" id="PF00701">
    <property type="entry name" value="DHDPS"/>
    <property type="match status" value="1"/>
</dbReference>
<protein>
    <recommendedName>
        <fullName evidence="7">Dihydrodipicolinate synthase family protein</fullName>
    </recommendedName>
</protein>